<protein>
    <submittedName>
        <fullName evidence="9">Choline transporter</fullName>
    </submittedName>
</protein>
<evidence type="ECO:0000256" key="4">
    <source>
        <dbReference type="ARBA" id="ARBA00022475"/>
    </source>
</evidence>
<feature type="transmembrane region" description="Helical" evidence="8">
    <location>
        <begin position="337"/>
        <end position="359"/>
    </location>
</feature>
<keyword evidence="6 8" id="KW-1133">Transmembrane helix</keyword>
<evidence type="ECO:0000256" key="5">
    <source>
        <dbReference type="ARBA" id="ARBA00022692"/>
    </source>
</evidence>
<name>A0AA37KJI2_9BACT</name>
<dbReference type="PANTHER" id="PTHR30047:SF7">
    <property type="entry name" value="HIGH-AFFINITY CHOLINE TRANSPORT PROTEIN"/>
    <property type="match status" value="1"/>
</dbReference>
<dbReference type="PANTHER" id="PTHR30047">
    <property type="entry name" value="HIGH-AFFINITY CHOLINE TRANSPORT PROTEIN-RELATED"/>
    <property type="match status" value="1"/>
</dbReference>
<comment type="subcellular location">
    <subcellularLocation>
        <location evidence="1">Cell membrane</location>
        <topology evidence="1">Multi-pass membrane protein</topology>
    </subcellularLocation>
</comment>
<keyword evidence="7 8" id="KW-0472">Membrane</keyword>
<dbReference type="Proteomes" id="UP001055104">
    <property type="component" value="Unassembled WGS sequence"/>
</dbReference>
<dbReference type="InterPro" id="IPR000060">
    <property type="entry name" value="BCCT_transptr"/>
</dbReference>
<comment type="similarity">
    <text evidence="2">Belongs to the BCCT transporter (TC 2.A.15) family.</text>
</comment>
<feature type="transmembrane region" description="Helical" evidence="8">
    <location>
        <begin position="123"/>
        <end position="141"/>
    </location>
</feature>
<dbReference type="Pfam" id="PF02028">
    <property type="entry name" value="BCCT"/>
    <property type="match status" value="1"/>
</dbReference>
<feature type="transmembrane region" description="Helical" evidence="8">
    <location>
        <begin position="365"/>
        <end position="386"/>
    </location>
</feature>
<feature type="transmembrane region" description="Helical" evidence="8">
    <location>
        <begin position="206"/>
        <end position="229"/>
    </location>
</feature>
<evidence type="ECO:0000256" key="7">
    <source>
        <dbReference type="ARBA" id="ARBA00023136"/>
    </source>
</evidence>
<keyword evidence="4" id="KW-1003">Cell membrane</keyword>
<evidence type="ECO:0000256" key="3">
    <source>
        <dbReference type="ARBA" id="ARBA00022448"/>
    </source>
</evidence>
<evidence type="ECO:0000256" key="1">
    <source>
        <dbReference type="ARBA" id="ARBA00004651"/>
    </source>
</evidence>
<dbReference type="EMBL" id="BQOB01000001">
    <property type="protein sequence ID" value="GKH82927.1"/>
    <property type="molecule type" value="Genomic_DNA"/>
</dbReference>
<evidence type="ECO:0000313" key="9">
    <source>
        <dbReference type="EMBL" id="GKH82927.1"/>
    </source>
</evidence>
<feature type="transmembrane region" description="Helical" evidence="8">
    <location>
        <begin position="83"/>
        <end position="103"/>
    </location>
</feature>
<gene>
    <name evidence="9" type="ORF">CE91St7_38110</name>
</gene>
<feature type="transmembrane region" description="Helical" evidence="8">
    <location>
        <begin position="284"/>
        <end position="311"/>
    </location>
</feature>
<evidence type="ECO:0000256" key="2">
    <source>
        <dbReference type="ARBA" id="ARBA00005658"/>
    </source>
</evidence>
<reference evidence="9" key="1">
    <citation type="submission" date="2022-01" db="EMBL/GenBank/DDBJ databases">
        <title>Novel bile acid biosynthetic pathways are enriched in the microbiome of centenarians.</title>
        <authorList>
            <person name="Sato Y."/>
            <person name="Atarashi K."/>
            <person name="Plichta R.D."/>
            <person name="Arai Y."/>
            <person name="Sasajima S."/>
            <person name="Kearney M.S."/>
            <person name="Suda W."/>
            <person name="Takeshita K."/>
            <person name="Sasaki T."/>
            <person name="Okamoto S."/>
            <person name="Skelly N.A."/>
            <person name="Okamura Y."/>
            <person name="Vlamakis H."/>
            <person name="Li Y."/>
            <person name="Tanoue T."/>
            <person name="Takei H."/>
            <person name="Nittono H."/>
            <person name="Narushima S."/>
            <person name="Irie J."/>
            <person name="Itoh H."/>
            <person name="Moriya K."/>
            <person name="Sugiura Y."/>
            <person name="Suematsu M."/>
            <person name="Moritoki N."/>
            <person name="Shibata S."/>
            <person name="Littman R.D."/>
            <person name="Fischbach A.M."/>
            <person name="Uwamino Y."/>
            <person name="Inoue T."/>
            <person name="Honda A."/>
            <person name="Hattori M."/>
            <person name="Murai T."/>
            <person name="Xavier J.R."/>
            <person name="Hirose N."/>
            <person name="Honda K."/>
        </authorList>
    </citation>
    <scope>NUCLEOTIDE SEQUENCE</scope>
    <source>
        <strain evidence="9">CE91-St7</strain>
    </source>
</reference>
<dbReference type="AlphaFoldDB" id="A0AA37KJI2"/>
<evidence type="ECO:0000313" key="10">
    <source>
        <dbReference type="Proteomes" id="UP001055104"/>
    </source>
</evidence>
<proteinExistence type="inferred from homology"/>
<accession>A0AA37KJI2</accession>
<feature type="transmembrane region" description="Helical" evidence="8">
    <location>
        <begin position="43"/>
        <end position="62"/>
    </location>
</feature>
<feature type="transmembrane region" description="Helical" evidence="8">
    <location>
        <begin position="153"/>
        <end position="171"/>
    </location>
</feature>
<dbReference type="GO" id="GO:0022857">
    <property type="term" value="F:transmembrane transporter activity"/>
    <property type="evidence" value="ECO:0007669"/>
    <property type="project" value="InterPro"/>
</dbReference>
<organism evidence="9 10">
    <name type="scientific">Phocaeicola dorei</name>
    <dbReference type="NCBI Taxonomy" id="357276"/>
    <lineage>
        <taxon>Bacteria</taxon>
        <taxon>Pseudomonadati</taxon>
        <taxon>Bacteroidota</taxon>
        <taxon>Bacteroidia</taxon>
        <taxon>Bacteroidales</taxon>
        <taxon>Bacteroidaceae</taxon>
        <taxon>Phocaeicola</taxon>
    </lineage>
</organism>
<feature type="transmembrane region" description="Helical" evidence="8">
    <location>
        <begin position="241"/>
        <end position="264"/>
    </location>
</feature>
<dbReference type="GO" id="GO:0005886">
    <property type="term" value="C:plasma membrane"/>
    <property type="evidence" value="ECO:0007669"/>
    <property type="project" value="UniProtKB-SubCell"/>
</dbReference>
<keyword evidence="3" id="KW-0813">Transport</keyword>
<sequence>MGIGLIFYSQEPLYHLFNNPYVGNVSGTPEEIAYSLTLYDWTFNVWALYGLLSIIIGYLYYNKGRALKLSSIFPGRTQEWFKNLIDVLMALGIVAGLTTSLGLGVSQLKSGIDYVFMTNVNPYLLMLIVGLVATWSVNSGLKRGVKWLSNLSSILVFILLVVISVLAYMNLNVSNTIGYTLNGIGNFIRNYIHYNDYANTASDDWAAGWAVFYQLWYAAWTAFVAVFVAKISKGRTIRECAWGVVLFPAVFEAVWFGIFGSAGLPVKEQLYAAMQDNLPQSVFFFLHQLASGGGYVALSVLVMVVICFFFITSSDSSSYVVATILSDDKEVRSFNKIAWSLIQCVAAMILFYCGGLALIQSASVVLGLLVLAIIILGTIVFLYILIRDEK</sequence>
<evidence type="ECO:0000256" key="8">
    <source>
        <dbReference type="SAM" id="Phobius"/>
    </source>
</evidence>
<comment type="caution">
    <text evidence="9">The sequence shown here is derived from an EMBL/GenBank/DDBJ whole genome shotgun (WGS) entry which is preliminary data.</text>
</comment>
<evidence type="ECO:0000256" key="6">
    <source>
        <dbReference type="ARBA" id="ARBA00022989"/>
    </source>
</evidence>
<keyword evidence="5 8" id="KW-0812">Transmembrane</keyword>